<comment type="caution">
    <text evidence="2">The sequence shown here is derived from an EMBL/GenBank/DDBJ whole genome shotgun (WGS) entry which is preliminary data.</text>
</comment>
<keyword evidence="1" id="KW-0472">Membrane</keyword>
<evidence type="ECO:0000313" key="3">
    <source>
        <dbReference type="Proteomes" id="UP000698752"/>
    </source>
</evidence>
<dbReference type="Proteomes" id="UP000698752">
    <property type="component" value="Unassembled WGS sequence"/>
</dbReference>
<dbReference type="InterPro" id="IPR025333">
    <property type="entry name" value="DUF4239"/>
</dbReference>
<feature type="transmembrane region" description="Helical" evidence="1">
    <location>
        <begin position="6"/>
        <end position="27"/>
    </location>
</feature>
<proteinExistence type="predicted"/>
<name>A0ABS5EIT1_9PROT</name>
<keyword evidence="1" id="KW-0812">Transmembrane</keyword>
<dbReference type="RefSeq" id="WP_211869608.1">
    <property type="nucleotide sequence ID" value="NZ_JAAEDI010000015.1"/>
</dbReference>
<accession>A0ABS5EIT1</accession>
<evidence type="ECO:0000256" key="1">
    <source>
        <dbReference type="SAM" id="Phobius"/>
    </source>
</evidence>
<protein>
    <submittedName>
        <fullName evidence="2">DUF4239 domain-containing protein</fullName>
    </submittedName>
</protein>
<feature type="transmembrane region" description="Helical" evidence="1">
    <location>
        <begin position="39"/>
        <end position="60"/>
    </location>
</feature>
<feature type="transmembrane region" description="Helical" evidence="1">
    <location>
        <begin position="177"/>
        <end position="197"/>
    </location>
</feature>
<dbReference type="Pfam" id="PF14023">
    <property type="entry name" value="Bestrophin-like"/>
    <property type="match status" value="1"/>
</dbReference>
<feature type="transmembrane region" description="Helical" evidence="1">
    <location>
        <begin position="204"/>
        <end position="223"/>
    </location>
</feature>
<keyword evidence="3" id="KW-1185">Reference proteome</keyword>
<organism evidence="2 3">
    <name type="scientific">Neoroseomonas terrae</name>
    <dbReference type="NCBI Taxonomy" id="424799"/>
    <lineage>
        <taxon>Bacteria</taxon>
        <taxon>Pseudomonadati</taxon>
        <taxon>Pseudomonadota</taxon>
        <taxon>Alphaproteobacteria</taxon>
        <taxon>Acetobacterales</taxon>
        <taxon>Acetobacteraceae</taxon>
        <taxon>Neoroseomonas</taxon>
    </lineage>
</organism>
<dbReference type="EMBL" id="JAAEDI010000015">
    <property type="protein sequence ID" value="MBR0650935.1"/>
    <property type="molecule type" value="Genomic_DNA"/>
</dbReference>
<reference evidence="3" key="1">
    <citation type="journal article" date="2021" name="Syst. Appl. Microbiol.">
        <title>Roseomonas hellenica sp. nov., isolated from roots of wild-growing Alkanna tinctoria.</title>
        <authorList>
            <person name="Rat A."/>
            <person name="Naranjo H.D."/>
            <person name="Lebbe L."/>
            <person name="Cnockaert M."/>
            <person name="Krigas N."/>
            <person name="Grigoriadou K."/>
            <person name="Maloupa E."/>
            <person name="Willems A."/>
        </authorList>
    </citation>
    <scope>NUCLEOTIDE SEQUENCE [LARGE SCALE GENOMIC DNA]</scope>
    <source>
        <strain evidence="3">LMG 31159</strain>
    </source>
</reference>
<keyword evidence="1" id="KW-1133">Transmembrane helix</keyword>
<gene>
    <name evidence="2" type="ORF">GXW78_14775</name>
</gene>
<evidence type="ECO:0000313" key="2">
    <source>
        <dbReference type="EMBL" id="MBR0650935.1"/>
    </source>
</evidence>
<sequence length="248" mass="25980">MTLLVSAGVFVITLVAGLIGLGLHGRLPEHHRGNESKDVVRLVQALIASIATLVLSLLIASASSHFRDQADSVSVLAADILVLDAALAQAGPDADRARSALRGMVAAAVDGHAIDRRFDGTPIEPATMDAFYNAIAALQTTNAAQHAAQQQALGMAGRLVQARATLMVRSLTDGTQWPFLTVLVAWLCILFLAMGLFVRANTMVVLALAAGAIAVAGAIFLILELGDPHAGLLRISDAPLRLALRYLN</sequence>